<evidence type="ECO:0000256" key="4">
    <source>
        <dbReference type="ARBA" id="ARBA00023004"/>
    </source>
</evidence>
<dbReference type="GO" id="GO:0005506">
    <property type="term" value="F:iron ion binding"/>
    <property type="evidence" value="ECO:0007669"/>
    <property type="project" value="InterPro"/>
</dbReference>
<keyword evidence="6" id="KW-1133">Transmembrane helix</keyword>
<evidence type="ECO:0000256" key="2">
    <source>
        <dbReference type="ARBA" id="ARBA00022617"/>
    </source>
</evidence>
<dbReference type="RefSeq" id="XP_062721608.1">
    <property type="nucleotide sequence ID" value="XM_062862678.1"/>
</dbReference>
<dbReference type="GO" id="GO:0016705">
    <property type="term" value="F:oxidoreductase activity, acting on paired donors, with incorporation or reduction of molecular oxygen"/>
    <property type="evidence" value="ECO:0007669"/>
    <property type="project" value="InterPro"/>
</dbReference>
<feature type="transmembrane region" description="Helical" evidence="6">
    <location>
        <begin position="22"/>
        <end position="46"/>
    </location>
</feature>
<dbReference type="SUPFAM" id="SSF48264">
    <property type="entry name" value="Cytochrome P450"/>
    <property type="match status" value="1"/>
</dbReference>
<keyword evidence="2" id="KW-0349">Heme</keyword>
<dbReference type="InterPro" id="IPR036396">
    <property type="entry name" value="Cyt_P450_sf"/>
</dbReference>
<sequence length="618" mass="69365">MTETNPAWHAAATSKLTGNPGLAAIFLLATPFLLTYLITLVSSFLFRVTGKGLHEPTPVPYWLPWLGSYPSFVLDSGRYQRYLQKAFGGNPLRLFMMDRILYFVPHGEAMQSLFRDSRHAVPAPALLTALTIFFGLPKEDVRRFKQHDTTKPIAGPGQRSTTPPTGFAAVDVSRHAMEQHRLDFRVYLQGQSLQRIMARVLDEFAGSISSSFVDGDGVRIGDGWTEFPDLHAFVATRMFEAVARVVFGDGLLRVCPDLYRDFWAFYEALPMLLLKVPRWLNPGIWAARDKMHRNFIDWKRWCAAQSELERGDGDVGREDDEVFDPVWGTHMTKRLVRVYADIGLSEKGIAAGLLSYLSVIFANATPSTLWTTLHILQSDNLKHRIITEMDSAFEPGSTALQPHSLSDLCAGPLLNSVFRETLRLRQLGPVARVPKTPGYLLAGKWKTEPRTPILSVSWLAGRDETFWNTGATLPDGRQEHPLEAFWAERFLSYPDDPLSGPMRPPNKNNPNRADKGAAAGGPPNKERTPEDDKRATLVSSGLEGHFYPFGGGSYRCPGEMFARRLNMGTNALLLRMLDIELVDPLGAREVSSLYDRYPLGDHRFDRPVPIRVRRKAML</sequence>
<evidence type="ECO:0000256" key="1">
    <source>
        <dbReference type="ARBA" id="ARBA00010617"/>
    </source>
</evidence>
<evidence type="ECO:0000256" key="6">
    <source>
        <dbReference type="SAM" id="Phobius"/>
    </source>
</evidence>
<reference evidence="7" key="2">
    <citation type="submission" date="2023-06" db="EMBL/GenBank/DDBJ databases">
        <authorList>
            <consortium name="Lawrence Berkeley National Laboratory"/>
            <person name="Mondo S.J."/>
            <person name="Hensen N."/>
            <person name="Bonometti L."/>
            <person name="Westerberg I."/>
            <person name="Brannstrom I.O."/>
            <person name="Guillou S."/>
            <person name="Cros-Aarteil S."/>
            <person name="Calhoun S."/>
            <person name="Haridas S."/>
            <person name="Kuo A."/>
            <person name="Pangilinan J."/>
            <person name="Riley R."/>
            <person name="Labutti K."/>
            <person name="Andreopoulos B."/>
            <person name="Lipzen A."/>
            <person name="Chen C."/>
            <person name="Yanf M."/>
            <person name="Daum C."/>
            <person name="Ng V."/>
            <person name="Clum A."/>
            <person name="Steindorff A."/>
            <person name="Ohm R."/>
            <person name="Martin F."/>
            <person name="Silar P."/>
            <person name="Natvig D."/>
            <person name="Lalanne C."/>
            <person name="Gautier V."/>
            <person name="Ament-Velasquez S.L."/>
            <person name="Kruys A."/>
            <person name="Hutchinson M.I."/>
            <person name="Powell A.J."/>
            <person name="Barry K."/>
            <person name="Miller A.N."/>
            <person name="Grigoriev I.V."/>
            <person name="Debuchy R."/>
            <person name="Gladieux P."/>
            <person name="Thoren M.H."/>
            <person name="Johannesson H."/>
        </authorList>
    </citation>
    <scope>NUCLEOTIDE SEQUENCE</scope>
    <source>
        <strain evidence="7">CBS 333.67</strain>
    </source>
</reference>
<dbReference type="AlphaFoldDB" id="A0AAJ0GTG7"/>
<dbReference type="GeneID" id="87881507"/>
<organism evidence="7 8">
    <name type="scientific">Chaetomium strumarium</name>
    <dbReference type="NCBI Taxonomy" id="1170767"/>
    <lineage>
        <taxon>Eukaryota</taxon>
        <taxon>Fungi</taxon>
        <taxon>Dikarya</taxon>
        <taxon>Ascomycota</taxon>
        <taxon>Pezizomycotina</taxon>
        <taxon>Sordariomycetes</taxon>
        <taxon>Sordariomycetidae</taxon>
        <taxon>Sordariales</taxon>
        <taxon>Chaetomiaceae</taxon>
        <taxon>Chaetomium</taxon>
    </lineage>
</organism>
<comment type="similarity">
    <text evidence="1">Belongs to the cytochrome P450 family.</text>
</comment>
<keyword evidence="6" id="KW-0472">Membrane</keyword>
<evidence type="ECO:0000256" key="3">
    <source>
        <dbReference type="ARBA" id="ARBA00022723"/>
    </source>
</evidence>
<dbReference type="Proteomes" id="UP001273166">
    <property type="component" value="Unassembled WGS sequence"/>
</dbReference>
<reference evidence="7" key="1">
    <citation type="journal article" date="2023" name="Mol. Phylogenet. Evol.">
        <title>Genome-scale phylogeny and comparative genomics of the fungal order Sordariales.</title>
        <authorList>
            <person name="Hensen N."/>
            <person name="Bonometti L."/>
            <person name="Westerberg I."/>
            <person name="Brannstrom I.O."/>
            <person name="Guillou S."/>
            <person name="Cros-Aarteil S."/>
            <person name="Calhoun S."/>
            <person name="Haridas S."/>
            <person name="Kuo A."/>
            <person name="Mondo S."/>
            <person name="Pangilinan J."/>
            <person name="Riley R."/>
            <person name="LaButti K."/>
            <person name="Andreopoulos B."/>
            <person name="Lipzen A."/>
            <person name="Chen C."/>
            <person name="Yan M."/>
            <person name="Daum C."/>
            <person name="Ng V."/>
            <person name="Clum A."/>
            <person name="Steindorff A."/>
            <person name="Ohm R.A."/>
            <person name="Martin F."/>
            <person name="Silar P."/>
            <person name="Natvig D.O."/>
            <person name="Lalanne C."/>
            <person name="Gautier V."/>
            <person name="Ament-Velasquez S.L."/>
            <person name="Kruys A."/>
            <person name="Hutchinson M.I."/>
            <person name="Powell A.J."/>
            <person name="Barry K."/>
            <person name="Miller A.N."/>
            <person name="Grigoriev I.V."/>
            <person name="Debuchy R."/>
            <person name="Gladieux P."/>
            <person name="Hiltunen Thoren M."/>
            <person name="Johannesson H."/>
        </authorList>
    </citation>
    <scope>NUCLEOTIDE SEQUENCE</scope>
    <source>
        <strain evidence="7">CBS 333.67</strain>
    </source>
</reference>
<dbReference type="PANTHER" id="PTHR24304">
    <property type="entry name" value="CYTOCHROME P450 FAMILY 7"/>
    <property type="match status" value="1"/>
</dbReference>
<evidence type="ECO:0000313" key="7">
    <source>
        <dbReference type="EMBL" id="KAK3305828.1"/>
    </source>
</evidence>
<accession>A0AAJ0GTG7</accession>
<dbReference type="Gene3D" id="1.10.630.10">
    <property type="entry name" value="Cytochrome P450"/>
    <property type="match status" value="1"/>
</dbReference>
<feature type="compositionally biased region" description="Basic and acidic residues" evidence="5">
    <location>
        <begin position="524"/>
        <end position="534"/>
    </location>
</feature>
<comment type="caution">
    <text evidence="7">The sequence shown here is derived from an EMBL/GenBank/DDBJ whole genome shotgun (WGS) entry which is preliminary data.</text>
</comment>
<dbReference type="GO" id="GO:0020037">
    <property type="term" value="F:heme binding"/>
    <property type="evidence" value="ECO:0007669"/>
    <property type="project" value="InterPro"/>
</dbReference>
<evidence type="ECO:0000256" key="5">
    <source>
        <dbReference type="SAM" id="MobiDB-lite"/>
    </source>
</evidence>
<keyword evidence="4" id="KW-0408">Iron</keyword>
<keyword evidence="6" id="KW-0812">Transmembrane</keyword>
<name>A0AAJ0GTG7_9PEZI</name>
<keyword evidence="8" id="KW-1185">Reference proteome</keyword>
<feature type="region of interest" description="Disordered" evidence="5">
    <location>
        <begin position="496"/>
        <end position="534"/>
    </location>
</feature>
<dbReference type="GO" id="GO:0008395">
    <property type="term" value="F:steroid hydroxylase activity"/>
    <property type="evidence" value="ECO:0007669"/>
    <property type="project" value="TreeGrafter"/>
</dbReference>
<keyword evidence="3" id="KW-0479">Metal-binding</keyword>
<gene>
    <name evidence="7" type="ORF">B0T15DRAFT_211452</name>
</gene>
<evidence type="ECO:0000313" key="8">
    <source>
        <dbReference type="Proteomes" id="UP001273166"/>
    </source>
</evidence>
<dbReference type="PANTHER" id="PTHR24304:SF2">
    <property type="entry name" value="24-HYDROXYCHOLESTEROL 7-ALPHA-HYDROXYLASE"/>
    <property type="match status" value="1"/>
</dbReference>
<dbReference type="EMBL" id="JAUDZG010000004">
    <property type="protein sequence ID" value="KAK3305828.1"/>
    <property type="molecule type" value="Genomic_DNA"/>
</dbReference>
<proteinExistence type="inferred from homology"/>
<dbReference type="InterPro" id="IPR050529">
    <property type="entry name" value="CYP450_sterol_14alpha_dmase"/>
</dbReference>
<protein>
    <submittedName>
        <fullName evidence="7">Cytochrome P450</fullName>
    </submittedName>
</protein>